<dbReference type="EMBL" id="NHTK01001346">
    <property type="protein sequence ID" value="PPQ99800.1"/>
    <property type="molecule type" value="Genomic_DNA"/>
</dbReference>
<feature type="non-terminal residue" evidence="4">
    <location>
        <position position="1"/>
    </location>
</feature>
<feature type="compositionally biased region" description="Basic and acidic residues" evidence="2">
    <location>
        <begin position="167"/>
        <end position="190"/>
    </location>
</feature>
<evidence type="ECO:0000256" key="2">
    <source>
        <dbReference type="SAM" id="MobiDB-lite"/>
    </source>
</evidence>
<dbReference type="Pfam" id="PF06428">
    <property type="entry name" value="Sec2p"/>
    <property type="match status" value="1"/>
</dbReference>
<gene>
    <name evidence="4" type="ORF">CVT24_009650</name>
</gene>
<evidence type="ECO:0000259" key="3">
    <source>
        <dbReference type="Pfam" id="PF06428"/>
    </source>
</evidence>
<keyword evidence="1" id="KW-0175">Coiled coil</keyword>
<dbReference type="PANTHER" id="PTHR14430">
    <property type="entry name" value="RABIN3-RELATED"/>
    <property type="match status" value="1"/>
</dbReference>
<proteinExistence type="predicted"/>
<dbReference type="GO" id="GO:0051286">
    <property type="term" value="C:cell tip"/>
    <property type="evidence" value="ECO:0007669"/>
    <property type="project" value="TreeGrafter"/>
</dbReference>
<feature type="compositionally biased region" description="Low complexity" evidence="2">
    <location>
        <begin position="324"/>
        <end position="334"/>
    </location>
</feature>
<dbReference type="GO" id="GO:0070319">
    <property type="term" value="C:Golgi to plasma membrane transport vesicle"/>
    <property type="evidence" value="ECO:0007669"/>
    <property type="project" value="TreeGrafter"/>
</dbReference>
<dbReference type="InParanoid" id="A0A409Y9P5"/>
<name>A0A409Y9P5_9AGAR</name>
<dbReference type="Gene3D" id="6.10.140.910">
    <property type="match status" value="1"/>
</dbReference>
<protein>
    <recommendedName>
        <fullName evidence="3">GDP/GTP exchange factor Sec2 N-terminal domain-containing protein</fullName>
    </recommendedName>
</protein>
<reference evidence="4 5" key="1">
    <citation type="journal article" date="2018" name="Evol. Lett.">
        <title>Horizontal gene cluster transfer increased hallucinogenic mushroom diversity.</title>
        <authorList>
            <person name="Reynolds H.T."/>
            <person name="Vijayakumar V."/>
            <person name="Gluck-Thaler E."/>
            <person name="Korotkin H.B."/>
            <person name="Matheny P.B."/>
            <person name="Slot J.C."/>
        </authorList>
    </citation>
    <scope>NUCLEOTIDE SEQUENCE [LARGE SCALE GENOMIC DNA]</scope>
    <source>
        <strain evidence="4 5">2629</strain>
    </source>
</reference>
<dbReference type="AlphaFoldDB" id="A0A409Y9P5"/>
<evidence type="ECO:0000313" key="4">
    <source>
        <dbReference type="EMBL" id="PPQ99800.1"/>
    </source>
</evidence>
<comment type="caution">
    <text evidence="4">The sequence shown here is derived from an EMBL/GenBank/DDBJ whole genome shotgun (WGS) entry which is preliminary data.</text>
</comment>
<evidence type="ECO:0000256" key="1">
    <source>
        <dbReference type="ARBA" id="ARBA00023054"/>
    </source>
</evidence>
<sequence>TALLSEAYKEQADLEVQLNVAKSNLKLVIANNEMLEDALKQNISSSKDVGWRRSNTNTQHNAQNLSHGTDPRSSLERSQSVDVGALAHSDTSPPPSASTPTSSASTQDNRFFKFRFNSSSAATAPGSASTSRPGTPGGHAPGGATHLTSPSMPSLSHPGGPPVPVGKSKEMEELEKELEKERKEKKKIADEKAALEAEIESLSQALFEEANNMVATERKMRAETEEELKELKQEKEALRSALKLIEGENTDLRSRSLNASANTSPNPDHGQGVPASIYAALSMAGGDGDRKVTRSRSSSRVAVKSRPTSLDIPAGLPLPPSPAPGSSYGSQSSYEDLEDERTPSSFIIAIIVVAFVSIT</sequence>
<dbReference type="Proteomes" id="UP000284842">
    <property type="component" value="Unassembled WGS sequence"/>
</dbReference>
<dbReference type="GO" id="GO:0005085">
    <property type="term" value="F:guanyl-nucleotide exchange factor activity"/>
    <property type="evidence" value="ECO:0007669"/>
    <property type="project" value="InterPro"/>
</dbReference>
<accession>A0A409Y9P5</accession>
<feature type="region of interest" description="Disordered" evidence="2">
    <location>
        <begin position="245"/>
        <end position="337"/>
    </location>
</feature>
<feature type="compositionally biased region" description="Polar residues" evidence="2">
    <location>
        <begin position="50"/>
        <end position="67"/>
    </location>
</feature>
<dbReference type="GO" id="GO:0006887">
    <property type="term" value="P:exocytosis"/>
    <property type="evidence" value="ECO:0007669"/>
    <property type="project" value="TreeGrafter"/>
</dbReference>
<feature type="region of interest" description="Disordered" evidence="2">
    <location>
        <begin position="120"/>
        <end position="190"/>
    </location>
</feature>
<dbReference type="OrthoDB" id="5560525at2759"/>
<feature type="domain" description="GDP/GTP exchange factor Sec2 N-terminal" evidence="3">
    <location>
        <begin position="168"/>
        <end position="240"/>
    </location>
</feature>
<keyword evidence="5" id="KW-1185">Reference proteome</keyword>
<feature type="compositionally biased region" description="Low complexity" evidence="2">
    <location>
        <begin position="120"/>
        <end position="134"/>
    </location>
</feature>
<dbReference type="InterPro" id="IPR040351">
    <property type="entry name" value="RAB3IL/RAB3IP/Sec2"/>
</dbReference>
<dbReference type="STRING" id="181874.A0A409Y9P5"/>
<dbReference type="InterPro" id="IPR009449">
    <property type="entry name" value="Sec2_N"/>
</dbReference>
<dbReference type="PANTHER" id="PTHR14430:SF0">
    <property type="entry name" value="SEC2P DOMAIN-CONTAINING PROTEIN"/>
    <property type="match status" value="1"/>
</dbReference>
<feature type="compositionally biased region" description="Polar residues" evidence="2">
    <location>
        <begin position="255"/>
        <end position="266"/>
    </location>
</feature>
<organism evidence="4 5">
    <name type="scientific">Panaeolus cyanescens</name>
    <dbReference type="NCBI Taxonomy" id="181874"/>
    <lineage>
        <taxon>Eukaryota</taxon>
        <taxon>Fungi</taxon>
        <taxon>Dikarya</taxon>
        <taxon>Basidiomycota</taxon>
        <taxon>Agaricomycotina</taxon>
        <taxon>Agaricomycetes</taxon>
        <taxon>Agaricomycetidae</taxon>
        <taxon>Agaricales</taxon>
        <taxon>Agaricineae</taxon>
        <taxon>Galeropsidaceae</taxon>
        <taxon>Panaeolus</taxon>
    </lineage>
</organism>
<evidence type="ECO:0000313" key="5">
    <source>
        <dbReference type="Proteomes" id="UP000284842"/>
    </source>
</evidence>
<feature type="compositionally biased region" description="Low complexity" evidence="2">
    <location>
        <begin position="295"/>
        <end position="306"/>
    </location>
</feature>
<dbReference type="SUPFAM" id="SSF144284">
    <property type="entry name" value="Sec2 N-terminal region"/>
    <property type="match status" value="1"/>
</dbReference>
<feature type="region of interest" description="Disordered" evidence="2">
    <location>
        <begin position="50"/>
        <end position="108"/>
    </location>
</feature>